<evidence type="ECO:0000259" key="3">
    <source>
        <dbReference type="PROSITE" id="PS51186"/>
    </source>
</evidence>
<feature type="domain" description="N-acetyltransferase" evidence="3">
    <location>
        <begin position="1"/>
        <end position="160"/>
    </location>
</feature>
<dbReference type="Proteomes" id="UP001220377">
    <property type="component" value="Chromosome"/>
</dbReference>
<keyword evidence="5" id="KW-1185">Reference proteome</keyword>
<organism evidence="4 5">
    <name type="scientific">Lacticaseibacillus pabuli</name>
    <dbReference type="NCBI Taxonomy" id="3025672"/>
    <lineage>
        <taxon>Bacteria</taxon>
        <taxon>Bacillati</taxon>
        <taxon>Bacillota</taxon>
        <taxon>Bacilli</taxon>
        <taxon>Lactobacillales</taxon>
        <taxon>Lactobacillaceae</taxon>
        <taxon>Lacticaseibacillus</taxon>
    </lineage>
</organism>
<name>A0ABY7WNX4_9LACO</name>
<dbReference type="SUPFAM" id="SSF55729">
    <property type="entry name" value="Acyl-CoA N-acyltransferases (Nat)"/>
    <property type="match status" value="1"/>
</dbReference>
<dbReference type="InterPro" id="IPR000182">
    <property type="entry name" value="GNAT_dom"/>
</dbReference>
<keyword evidence="1" id="KW-0808">Transferase</keyword>
<gene>
    <name evidence="4" type="ORF">PQ472_08180</name>
</gene>
<sequence length="160" mass="17345">MQIHQAQPNELAQIMTIEHAGFTPDEAATEAAMRDRIVQIPDTFLVAEQNGQVTGYVVGPALTQRYITDDLFKTLTPNETSAPYLAILSLAVAPSAQGQGVGGQLLTAFAARARDQGRQAITLTCLKRLIPFYEAHGYVNEGIADSAHAGEVWYNMVQTL</sequence>
<dbReference type="PANTHER" id="PTHR10908">
    <property type="entry name" value="SEROTONIN N-ACETYLTRANSFERASE"/>
    <property type="match status" value="1"/>
</dbReference>
<dbReference type="Gene3D" id="3.40.630.30">
    <property type="match status" value="1"/>
</dbReference>
<evidence type="ECO:0000313" key="5">
    <source>
        <dbReference type="Proteomes" id="UP001220377"/>
    </source>
</evidence>
<dbReference type="CDD" id="cd04301">
    <property type="entry name" value="NAT_SF"/>
    <property type="match status" value="1"/>
</dbReference>
<evidence type="ECO:0000313" key="4">
    <source>
        <dbReference type="EMBL" id="WDF81902.1"/>
    </source>
</evidence>
<dbReference type="InterPro" id="IPR016181">
    <property type="entry name" value="Acyl_CoA_acyltransferase"/>
</dbReference>
<evidence type="ECO:0000256" key="1">
    <source>
        <dbReference type="ARBA" id="ARBA00022679"/>
    </source>
</evidence>
<dbReference type="PANTHER" id="PTHR10908:SF0">
    <property type="entry name" value="SEROTONIN N-ACETYLTRANSFERASE"/>
    <property type="match status" value="1"/>
</dbReference>
<dbReference type="Pfam" id="PF00583">
    <property type="entry name" value="Acetyltransf_1"/>
    <property type="match status" value="1"/>
</dbReference>
<reference evidence="4 5" key="1">
    <citation type="submission" date="2023-02" db="EMBL/GenBank/DDBJ databases">
        <title>Genome sequence of Lacticaseibacillus sp. KACC 23028.</title>
        <authorList>
            <person name="Kim S."/>
            <person name="Heo J."/>
            <person name="Kwon S.-W."/>
        </authorList>
    </citation>
    <scope>NUCLEOTIDE SEQUENCE [LARGE SCALE GENOMIC DNA]</scope>
    <source>
        <strain evidence="4 5">KACC 23028</strain>
    </source>
</reference>
<protein>
    <submittedName>
        <fullName evidence="4">GNAT family N-acetyltransferase</fullName>
    </submittedName>
</protein>
<proteinExistence type="predicted"/>
<dbReference type="PROSITE" id="PS51186">
    <property type="entry name" value="GNAT"/>
    <property type="match status" value="1"/>
</dbReference>
<accession>A0ABY7WNX4</accession>
<evidence type="ECO:0000256" key="2">
    <source>
        <dbReference type="ARBA" id="ARBA00023315"/>
    </source>
</evidence>
<dbReference type="RefSeq" id="WP_274258984.1">
    <property type="nucleotide sequence ID" value="NZ_CP117884.1"/>
</dbReference>
<dbReference type="InterPro" id="IPR051635">
    <property type="entry name" value="SNAT-like"/>
</dbReference>
<keyword evidence="2" id="KW-0012">Acyltransferase</keyword>
<dbReference type="EMBL" id="CP117884">
    <property type="protein sequence ID" value="WDF81902.1"/>
    <property type="molecule type" value="Genomic_DNA"/>
</dbReference>